<accession>A0A934U2M8</accession>
<keyword evidence="2" id="KW-1185">Reference proteome</keyword>
<dbReference type="Proteomes" id="UP000633365">
    <property type="component" value="Unassembled WGS sequence"/>
</dbReference>
<dbReference type="AlphaFoldDB" id="A0A934U2M8"/>
<comment type="caution">
    <text evidence="1">The sequence shown here is derived from an EMBL/GenBank/DDBJ whole genome shotgun (WGS) entry which is preliminary data.</text>
</comment>
<sequence length="175" mass="20122">MRELTFKGYLQQQLCELSSCNSKSLYKFARLAERNARLKSVLCLYLVNFVPDNLKKQLCKRFSYVAIECERLSGVPLEQLCGSLSEYATIYENYLSHKNTKANEDKIKALMQKRIVELQKEKGITNYRIYKSLDLNPGNVNAFLKNGDVSKIGLNTARKILVFVNEHPLNIYKSA</sequence>
<dbReference type="EMBL" id="JAEQMG010000050">
    <property type="protein sequence ID" value="MBK6088349.1"/>
    <property type="molecule type" value="Genomic_DNA"/>
</dbReference>
<reference evidence="1" key="1">
    <citation type="submission" date="2021-01" db="EMBL/GenBank/DDBJ databases">
        <title>Genome public.</title>
        <authorList>
            <person name="Liu C."/>
            <person name="Sun Q."/>
        </authorList>
    </citation>
    <scope>NUCLEOTIDE SEQUENCE</scope>
    <source>
        <strain evidence="1">M6</strain>
    </source>
</reference>
<organism evidence="1 2">
    <name type="scientific">Ruminococcus difficilis</name>
    <dbReference type="NCBI Taxonomy" id="2763069"/>
    <lineage>
        <taxon>Bacteria</taxon>
        <taxon>Bacillati</taxon>
        <taxon>Bacillota</taxon>
        <taxon>Clostridia</taxon>
        <taxon>Eubacteriales</taxon>
        <taxon>Oscillospiraceae</taxon>
        <taxon>Ruminococcus</taxon>
    </lineage>
</organism>
<protein>
    <submittedName>
        <fullName evidence="1">Transcriptional regulator</fullName>
    </submittedName>
</protein>
<dbReference type="RefSeq" id="WP_201427254.1">
    <property type="nucleotide sequence ID" value="NZ_JAEQMG010000050.1"/>
</dbReference>
<gene>
    <name evidence="1" type="ORF">JKK62_06705</name>
</gene>
<name>A0A934U2M8_9FIRM</name>
<evidence type="ECO:0000313" key="1">
    <source>
        <dbReference type="EMBL" id="MBK6088349.1"/>
    </source>
</evidence>
<evidence type="ECO:0000313" key="2">
    <source>
        <dbReference type="Proteomes" id="UP000633365"/>
    </source>
</evidence>
<proteinExistence type="predicted"/>